<organism evidence="7">
    <name type="scientific">Clastoptera arizonana</name>
    <name type="common">Arizona spittle bug</name>
    <dbReference type="NCBI Taxonomy" id="38151"/>
    <lineage>
        <taxon>Eukaryota</taxon>
        <taxon>Metazoa</taxon>
        <taxon>Ecdysozoa</taxon>
        <taxon>Arthropoda</taxon>
        <taxon>Hexapoda</taxon>
        <taxon>Insecta</taxon>
        <taxon>Pterygota</taxon>
        <taxon>Neoptera</taxon>
        <taxon>Paraneoptera</taxon>
        <taxon>Hemiptera</taxon>
        <taxon>Auchenorrhyncha</taxon>
        <taxon>Cercopoidea</taxon>
        <taxon>Clastopteridae</taxon>
        <taxon>Clastoptera</taxon>
    </lineage>
</organism>
<evidence type="ECO:0000256" key="4">
    <source>
        <dbReference type="ARBA" id="ARBA00023180"/>
    </source>
</evidence>
<dbReference type="AlphaFoldDB" id="A0A1B6C881"/>
<dbReference type="PANTHER" id="PTHR11559">
    <property type="entry name" value="CARBOXYLESTERASE"/>
    <property type="match status" value="1"/>
</dbReference>
<dbReference type="EMBL" id="GEDC01027596">
    <property type="protein sequence ID" value="JAS09702.1"/>
    <property type="molecule type" value="Transcribed_RNA"/>
</dbReference>
<evidence type="ECO:0000256" key="3">
    <source>
        <dbReference type="ARBA" id="ARBA00022801"/>
    </source>
</evidence>
<dbReference type="EC" id="3.1.1.-" evidence="5"/>
<evidence type="ECO:0000313" key="7">
    <source>
        <dbReference type="EMBL" id="JAS09702.1"/>
    </source>
</evidence>
<proteinExistence type="inferred from homology"/>
<dbReference type="PROSITE" id="PS00941">
    <property type="entry name" value="CARBOXYLESTERASE_B_2"/>
    <property type="match status" value="1"/>
</dbReference>
<comment type="similarity">
    <text evidence="1 5">Belongs to the type-B carboxylesterase/lipase family.</text>
</comment>
<dbReference type="InterPro" id="IPR050309">
    <property type="entry name" value="Type-B_Carboxylest/Lipase"/>
</dbReference>
<dbReference type="PROSITE" id="PS00122">
    <property type="entry name" value="CARBOXYLESTERASE_B_1"/>
    <property type="match status" value="1"/>
</dbReference>
<evidence type="ECO:0000256" key="2">
    <source>
        <dbReference type="ARBA" id="ARBA00022487"/>
    </source>
</evidence>
<dbReference type="SUPFAM" id="SSF53474">
    <property type="entry name" value="alpha/beta-Hydrolases"/>
    <property type="match status" value="1"/>
</dbReference>
<sequence length="519" mass="57604">GKLRFKAPVPIGKWDGVKNLTSYQVVDCIQGSNQLSGTFTEDCLTINVYTPQTVNFSSPLPVMFWIYGGGFVAGSTNPSYQGADFLLDQGIVFVSVNYRVSALGFLNLGTEDAPGNAGLKDQNLGLQWVQREISKFGGDPNKVTIFGESAGSASVIFHYLSPKSKGLFRGAIAHSGNALADWAFLESGFIDRGKQFSDLMNCTNKDGSVNISCLQTANVSLFSMFQQIPLSEEVNIRGSGLAFVPSLEKDSDHAFLADTPLNLLRTNKTSTVPLIMGVNHDEGLMEVKPDDSTFYKELVSKLSYFIPKTIRDKKSSEQIAKDAAAINKEYLHNTIPSRGNYDGFIKLYTDFMFAVNTAQFALQRSDQGNVYLYHFDYDGSYRQSNTAALNMNLTGVNHGEEKRYFLTQSDLNQYGTAENVTEKKVLRRLVKMLTNFAKTGNPTPSDSSTKAVLGDFLWYPITSNATRFAVITDMIEMSQDNFHEKAVKFWQEINSNSSTFEIQCSLFLTFLSLMLNRIL</sequence>
<evidence type="ECO:0000259" key="6">
    <source>
        <dbReference type="Pfam" id="PF00135"/>
    </source>
</evidence>
<keyword evidence="2" id="KW-0719">Serine esterase</keyword>
<dbReference type="InterPro" id="IPR019819">
    <property type="entry name" value="Carboxylesterase_B_CS"/>
</dbReference>
<dbReference type="InterPro" id="IPR029058">
    <property type="entry name" value="AB_hydrolase_fold"/>
</dbReference>
<evidence type="ECO:0000256" key="5">
    <source>
        <dbReference type="RuleBase" id="RU361235"/>
    </source>
</evidence>
<dbReference type="GO" id="GO:0052689">
    <property type="term" value="F:carboxylic ester hydrolase activity"/>
    <property type="evidence" value="ECO:0007669"/>
    <property type="project" value="UniProtKB-KW"/>
</dbReference>
<evidence type="ECO:0000256" key="1">
    <source>
        <dbReference type="ARBA" id="ARBA00005964"/>
    </source>
</evidence>
<accession>A0A1B6C881</accession>
<reference evidence="7" key="1">
    <citation type="submission" date="2015-12" db="EMBL/GenBank/DDBJ databases">
        <title>De novo transcriptome assembly of four potential Pierce s Disease insect vectors from Arizona vineyards.</title>
        <authorList>
            <person name="Tassone E.E."/>
        </authorList>
    </citation>
    <scope>NUCLEOTIDE SEQUENCE</scope>
</reference>
<protein>
    <recommendedName>
        <fullName evidence="5">Carboxylic ester hydrolase</fullName>
        <ecNumber evidence="5">3.1.1.-</ecNumber>
    </recommendedName>
</protein>
<dbReference type="Pfam" id="PF00135">
    <property type="entry name" value="COesterase"/>
    <property type="match status" value="1"/>
</dbReference>
<dbReference type="Gene3D" id="3.40.50.1820">
    <property type="entry name" value="alpha/beta hydrolase"/>
    <property type="match status" value="1"/>
</dbReference>
<feature type="domain" description="Carboxylesterase type B" evidence="6">
    <location>
        <begin position="1"/>
        <end position="490"/>
    </location>
</feature>
<keyword evidence="4" id="KW-0325">Glycoprotein</keyword>
<feature type="non-terminal residue" evidence="7">
    <location>
        <position position="1"/>
    </location>
</feature>
<dbReference type="InterPro" id="IPR002018">
    <property type="entry name" value="CarbesteraseB"/>
</dbReference>
<dbReference type="InterPro" id="IPR019826">
    <property type="entry name" value="Carboxylesterase_B_AS"/>
</dbReference>
<keyword evidence="3 5" id="KW-0378">Hydrolase</keyword>
<name>A0A1B6C881_9HEMI</name>
<gene>
    <name evidence="7" type="ORF">g.10123</name>
</gene>